<dbReference type="EMBL" id="CP063144">
    <property type="protein sequence ID" value="QOR94707.1"/>
    <property type="molecule type" value="Genomic_DNA"/>
</dbReference>
<dbReference type="InterPro" id="IPR002869">
    <property type="entry name" value="Pyrv_flavodox_OxRed_cen"/>
</dbReference>
<dbReference type="Gene3D" id="3.40.920.10">
    <property type="entry name" value="Pyruvate-ferredoxin oxidoreductase, PFOR, domain III"/>
    <property type="match status" value="1"/>
</dbReference>
<dbReference type="EC" id="1.2.7.1" evidence="1"/>
<proteinExistence type="predicted"/>
<dbReference type="InterPro" id="IPR019752">
    <property type="entry name" value="Pyrv/ketoisovalerate_OxRed_cat"/>
</dbReference>
<dbReference type="InterPro" id="IPR011894">
    <property type="entry name" value="PorC_KorC"/>
</dbReference>
<dbReference type="OrthoDB" id="372091at2157"/>
<gene>
    <name evidence="5" type="ORF">IMZ38_01880</name>
</gene>
<dbReference type="GO" id="GO:0019164">
    <property type="term" value="F:pyruvate synthase activity"/>
    <property type="evidence" value="ECO:0007669"/>
    <property type="project" value="UniProtKB-EC"/>
</dbReference>
<dbReference type="KEGG" id="tcs:IMZ38_01880"/>
<evidence type="ECO:0000259" key="4">
    <source>
        <dbReference type="Pfam" id="PF01558"/>
    </source>
</evidence>
<keyword evidence="2" id="KW-0560">Oxidoreductase</keyword>
<comment type="catalytic activity">
    <reaction evidence="3">
        <text>2 oxidized [2Fe-2S]-[ferredoxin] + pyruvate + CoA = 2 reduced [2Fe-2S]-[ferredoxin] + acetyl-CoA + CO2 + H(+)</text>
        <dbReference type="Rhea" id="RHEA:12765"/>
        <dbReference type="Rhea" id="RHEA-COMP:10000"/>
        <dbReference type="Rhea" id="RHEA-COMP:10001"/>
        <dbReference type="ChEBI" id="CHEBI:15361"/>
        <dbReference type="ChEBI" id="CHEBI:15378"/>
        <dbReference type="ChEBI" id="CHEBI:16526"/>
        <dbReference type="ChEBI" id="CHEBI:33737"/>
        <dbReference type="ChEBI" id="CHEBI:33738"/>
        <dbReference type="ChEBI" id="CHEBI:57287"/>
        <dbReference type="ChEBI" id="CHEBI:57288"/>
        <dbReference type="EC" id="1.2.7.1"/>
    </reaction>
</comment>
<accession>A0A7M1USZ7</accession>
<dbReference type="SUPFAM" id="SSF53323">
    <property type="entry name" value="Pyruvate-ferredoxin oxidoreductase, PFOR, domain III"/>
    <property type="match status" value="1"/>
</dbReference>
<organism evidence="5 6">
    <name type="scientific">Thermosphaera chiliense</name>
    <dbReference type="NCBI Taxonomy" id="3402707"/>
    <lineage>
        <taxon>Archaea</taxon>
        <taxon>Thermoproteota</taxon>
        <taxon>Thermoprotei</taxon>
        <taxon>Desulfurococcales</taxon>
        <taxon>Desulfurococcaceae</taxon>
        <taxon>Thermosphaera</taxon>
    </lineage>
</organism>
<evidence type="ECO:0000313" key="5">
    <source>
        <dbReference type="EMBL" id="QOR94707.1"/>
    </source>
</evidence>
<reference evidence="5 6" key="1">
    <citation type="submission" date="2020-10" db="EMBL/GenBank/DDBJ databases">
        <title>Complete genome sequence of Thermosphaera aggregans strain 3507.</title>
        <authorList>
            <person name="Zayulina K.S."/>
            <person name="Elcheninov A.G."/>
            <person name="Toshchakov S.V."/>
            <person name="Kublanov I.V."/>
            <person name="Kochetkova T.V."/>
        </authorList>
    </citation>
    <scope>NUCLEOTIDE SEQUENCE [LARGE SCALE GENOMIC DNA]</scope>
    <source>
        <strain evidence="5 6">3507</strain>
    </source>
</reference>
<dbReference type="NCBIfam" id="TIGR02175">
    <property type="entry name" value="PorC_KorC"/>
    <property type="match status" value="1"/>
</dbReference>
<evidence type="ECO:0000256" key="2">
    <source>
        <dbReference type="ARBA" id="ARBA00023002"/>
    </source>
</evidence>
<evidence type="ECO:0000256" key="1">
    <source>
        <dbReference type="ARBA" id="ARBA00012822"/>
    </source>
</evidence>
<dbReference type="Proteomes" id="UP000593766">
    <property type="component" value="Chromosome"/>
</dbReference>
<evidence type="ECO:0000313" key="6">
    <source>
        <dbReference type="Proteomes" id="UP000593766"/>
    </source>
</evidence>
<feature type="domain" description="Pyruvate/ketoisovalerate oxidoreductase catalytic" evidence="4">
    <location>
        <begin position="11"/>
        <end position="183"/>
    </location>
</feature>
<dbReference type="AlphaFoldDB" id="A0A7M1USZ7"/>
<keyword evidence="6" id="KW-1185">Reference proteome</keyword>
<dbReference type="InterPro" id="IPR051626">
    <property type="entry name" value="Oxidoreductase_gamma_subunit"/>
</dbReference>
<evidence type="ECO:0000256" key="3">
    <source>
        <dbReference type="ARBA" id="ARBA00049357"/>
    </source>
</evidence>
<dbReference type="PANTHER" id="PTHR43366">
    <property type="entry name" value="PYRUVATE SYNTHASE SUBUNIT PORC"/>
    <property type="match status" value="1"/>
</dbReference>
<dbReference type="Pfam" id="PF01558">
    <property type="entry name" value="POR"/>
    <property type="match status" value="1"/>
</dbReference>
<sequence>MIHEIIFYGRGGQGAVTAANILVEAAMYEGLNGQAFPFFGAERRGAPVTAFARVSDKPILKHGMFNTADILVVFDHGLISSGVVSRVRLRRNGVLIVNTPEQELDLSRIAAEGGFKAYTVDATRIAHDLKLVIAGWPVVNTAMLGALVGAVKLASIENVKKAIVNYFGEKAGAVNAQAAERAYGEVKLVKEV</sequence>
<dbReference type="PANTHER" id="PTHR43366:SF1">
    <property type="entry name" value="PYRUVATE SYNTHASE SUBUNIT PORC"/>
    <property type="match status" value="1"/>
</dbReference>
<dbReference type="RefSeq" id="WP_193436504.1">
    <property type="nucleotide sequence ID" value="NZ_CP063144.1"/>
</dbReference>
<protein>
    <recommendedName>
        <fullName evidence="1">pyruvate synthase</fullName>
        <ecNumber evidence="1">1.2.7.1</ecNumber>
    </recommendedName>
</protein>
<dbReference type="GeneID" id="59454128"/>
<name>A0A7M1USZ7_9CREN</name>